<evidence type="ECO:0000256" key="1">
    <source>
        <dbReference type="SAM" id="MobiDB-lite"/>
    </source>
</evidence>
<reference evidence="3" key="1">
    <citation type="journal article" date="2022" name="J Environ Chem Eng">
        <title>Biodegradation of petroleum oil using a constructed nonpathogenic and heavy metal-tolerant bacterial consortium isolated from marine sponges.</title>
        <authorList>
            <person name="Dechsakulwatana C."/>
            <person name="Rungsihiranrut A."/>
            <person name="Muangchinda C."/>
            <person name="Ningthoujam R."/>
            <person name="Klankeo P."/>
            <person name="Pinyakong O."/>
        </authorList>
    </citation>
    <scope>NUCLEOTIDE SEQUENCE [LARGE SCALE GENOMIC DNA]</scope>
    <source>
        <strain evidence="3">MO2-4</strain>
    </source>
</reference>
<dbReference type="EMBL" id="JAPTHD010000021">
    <property type="protein sequence ID" value="MDV5825807.1"/>
    <property type="molecule type" value="Genomic_DNA"/>
</dbReference>
<evidence type="ECO:0000313" key="2">
    <source>
        <dbReference type="EMBL" id="MDV5825807.1"/>
    </source>
</evidence>
<keyword evidence="3" id="KW-1185">Reference proteome</keyword>
<organism evidence="2 3">
    <name type="scientific">Sphingobium naphthae</name>
    <dbReference type="NCBI Taxonomy" id="1886786"/>
    <lineage>
        <taxon>Bacteria</taxon>
        <taxon>Pseudomonadati</taxon>
        <taxon>Pseudomonadota</taxon>
        <taxon>Alphaproteobacteria</taxon>
        <taxon>Sphingomonadales</taxon>
        <taxon>Sphingomonadaceae</taxon>
        <taxon>Sphingobium</taxon>
    </lineage>
</organism>
<gene>
    <name evidence="2" type="ORF">O0R41_19565</name>
</gene>
<name>A0ABU4A242_9SPHN</name>
<evidence type="ECO:0000313" key="3">
    <source>
        <dbReference type="Proteomes" id="UP001185984"/>
    </source>
</evidence>
<protein>
    <submittedName>
        <fullName evidence="2">Uncharacterized protein</fullName>
    </submittedName>
</protein>
<dbReference type="Proteomes" id="UP001185984">
    <property type="component" value="Unassembled WGS sequence"/>
</dbReference>
<dbReference type="RefSeq" id="WP_317518111.1">
    <property type="nucleotide sequence ID" value="NZ_JAPTHD010000021.1"/>
</dbReference>
<proteinExistence type="predicted"/>
<feature type="region of interest" description="Disordered" evidence="1">
    <location>
        <begin position="48"/>
        <end position="68"/>
    </location>
</feature>
<feature type="compositionally biased region" description="Basic and acidic residues" evidence="1">
    <location>
        <begin position="58"/>
        <end position="68"/>
    </location>
</feature>
<feature type="non-terminal residue" evidence="2">
    <location>
        <position position="1"/>
    </location>
</feature>
<comment type="caution">
    <text evidence="2">The sequence shown here is derived from an EMBL/GenBank/DDBJ whole genome shotgun (WGS) entry which is preliminary data.</text>
</comment>
<accession>A0ABU4A242</accession>
<sequence length="68" mass="7809">DDRRVKVHGYGLIKFRKRMTLRHSNILARHIATIDQFERQGIVRHHGGKAPVQLGHGEAAKHREHSSP</sequence>